<name>M1PMF0_9VIRU</name>
<evidence type="ECO:0000256" key="1">
    <source>
        <dbReference type="ARBA" id="ARBA00006622"/>
    </source>
</evidence>
<reference evidence="6 7" key="1">
    <citation type="submission" date="2012-10" db="EMBL/GenBank/DDBJ databases">
        <title>Complete genome sequence of Moumouvirus goulette.</title>
        <authorList>
            <person name="Fournous G."/>
            <person name="Bougalmi M."/>
            <person name="Colson P."/>
        </authorList>
    </citation>
    <scope>NUCLEOTIDE SEQUENCE [LARGE SCALE GENOMIC DNA]</scope>
</reference>
<keyword evidence="3 6" id="KW-0223">Dioxygenase</keyword>
<dbReference type="SUPFAM" id="SSF51182">
    <property type="entry name" value="RmlC-like cupins"/>
    <property type="match status" value="1"/>
</dbReference>
<evidence type="ECO:0000256" key="4">
    <source>
        <dbReference type="ARBA" id="ARBA00023002"/>
    </source>
</evidence>
<comment type="similarity">
    <text evidence="1">Belongs to the cysteine dioxygenase family.</text>
</comment>
<organism evidence="6 7">
    <name type="scientific">Moumouvirus goulette</name>
    <dbReference type="NCBI Taxonomy" id="1247379"/>
    <lineage>
        <taxon>Viruses</taxon>
        <taxon>Varidnaviria</taxon>
        <taxon>Bamfordvirae</taxon>
        <taxon>Nucleocytoviricota</taxon>
        <taxon>Megaviricetes</taxon>
        <taxon>Imitervirales</taxon>
        <taxon>Mimiviridae</taxon>
        <taxon>Megamimivirinae</taxon>
        <taxon>Moumouvirus</taxon>
        <taxon>Moumouvirus goulettemassiliense</taxon>
    </lineage>
</organism>
<keyword evidence="2" id="KW-0479">Metal-binding</keyword>
<dbReference type="CDD" id="cd10548">
    <property type="entry name" value="cupin_CDO"/>
    <property type="match status" value="1"/>
</dbReference>
<dbReference type="InterPro" id="IPR011051">
    <property type="entry name" value="RmlC_Cupin_sf"/>
</dbReference>
<dbReference type="PANTHER" id="PTHR12918:SF1">
    <property type="entry name" value="CYSTEINE DIOXYGENASE TYPE 1"/>
    <property type="match status" value="1"/>
</dbReference>
<proteinExistence type="inferred from homology"/>
<sequence>MKTLDKLISKLEINFPKVKNVIDLTDILKEYEGNDWLSYVKFNNKYNKILIKRTNDFEIYLMTWNEDQKSDIHDHPSKGCLMKVLSGELYEQEYINISEKIEPIAFNILKKNEIVYKTGNEKLHQIFSPQKSVSIHLYSPPYYKFQKY</sequence>
<dbReference type="Proteomes" id="UP000241071">
    <property type="component" value="Segment"/>
</dbReference>
<keyword evidence="4" id="KW-0560">Oxidoreductase</keyword>
<dbReference type="InterPro" id="IPR010300">
    <property type="entry name" value="CDO_1"/>
</dbReference>
<gene>
    <name evidence="6" type="ORF">glt_00317</name>
</gene>
<evidence type="ECO:0000256" key="5">
    <source>
        <dbReference type="ARBA" id="ARBA00023004"/>
    </source>
</evidence>
<keyword evidence="7" id="KW-1185">Reference proteome</keyword>
<dbReference type="InterPro" id="IPR014710">
    <property type="entry name" value="RmlC-like_jellyroll"/>
</dbReference>
<keyword evidence="5" id="KW-0408">Iron</keyword>
<dbReference type="Gene3D" id="2.60.120.10">
    <property type="entry name" value="Jelly Rolls"/>
    <property type="match status" value="1"/>
</dbReference>
<evidence type="ECO:0000313" key="6">
    <source>
        <dbReference type="EMBL" id="AGF85126.1"/>
    </source>
</evidence>
<dbReference type="PANTHER" id="PTHR12918">
    <property type="entry name" value="CYSTEINE DIOXYGENASE"/>
    <property type="match status" value="1"/>
</dbReference>
<dbReference type="EMBL" id="KC008572">
    <property type="protein sequence ID" value="AGF85126.1"/>
    <property type="molecule type" value="Genomic_DNA"/>
</dbReference>
<evidence type="ECO:0000256" key="2">
    <source>
        <dbReference type="ARBA" id="ARBA00022723"/>
    </source>
</evidence>
<evidence type="ECO:0000313" key="7">
    <source>
        <dbReference type="Proteomes" id="UP000241071"/>
    </source>
</evidence>
<dbReference type="GO" id="GO:0008198">
    <property type="term" value="F:ferrous iron binding"/>
    <property type="evidence" value="ECO:0007669"/>
    <property type="project" value="TreeGrafter"/>
</dbReference>
<protein>
    <submittedName>
        <fullName evidence="6">I cysteine dioxygenase</fullName>
    </submittedName>
</protein>
<dbReference type="Pfam" id="PF05995">
    <property type="entry name" value="CDO_I"/>
    <property type="match status" value="1"/>
</dbReference>
<accession>M1PMF0</accession>
<evidence type="ECO:0000256" key="3">
    <source>
        <dbReference type="ARBA" id="ARBA00022964"/>
    </source>
</evidence>
<dbReference type="GO" id="GO:0016702">
    <property type="term" value="F:oxidoreductase activity, acting on single donors with incorporation of molecular oxygen, incorporation of two atoms of oxygen"/>
    <property type="evidence" value="ECO:0007669"/>
    <property type="project" value="InterPro"/>
</dbReference>